<dbReference type="GO" id="GO:0005737">
    <property type="term" value="C:cytoplasm"/>
    <property type="evidence" value="ECO:0007669"/>
    <property type="project" value="TreeGrafter"/>
</dbReference>
<feature type="domain" description="THIF-type NAD/FAD binding fold" evidence="8">
    <location>
        <begin position="120"/>
        <end position="453"/>
    </location>
</feature>
<evidence type="ECO:0000313" key="10">
    <source>
        <dbReference type="Proteomes" id="UP001176517"/>
    </source>
</evidence>
<evidence type="ECO:0000259" key="8">
    <source>
        <dbReference type="Pfam" id="PF00899"/>
    </source>
</evidence>
<evidence type="ECO:0000256" key="1">
    <source>
        <dbReference type="ARBA" id="ARBA00004123"/>
    </source>
</evidence>
<keyword evidence="10" id="KW-1185">Reference proteome</keyword>
<comment type="subcellular location">
    <subcellularLocation>
        <location evidence="1">Nucleus</location>
    </subcellularLocation>
</comment>
<protein>
    <recommendedName>
        <fullName evidence="6">Ubiquitin-like 1-activating enzyme E1A</fullName>
    </recommendedName>
</protein>
<dbReference type="GO" id="GO:0019948">
    <property type="term" value="F:SUMO activating enzyme activity"/>
    <property type="evidence" value="ECO:0007669"/>
    <property type="project" value="TreeGrafter"/>
</dbReference>
<dbReference type="PANTHER" id="PTHR10953:SF162">
    <property type="entry name" value="SUMO-ACTIVATING ENZYME SUBUNIT 1"/>
    <property type="match status" value="1"/>
</dbReference>
<dbReference type="EMBL" id="JAPDMZ010000230">
    <property type="protein sequence ID" value="KAK0545454.1"/>
    <property type="molecule type" value="Genomic_DNA"/>
</dbReference>
<dbReference type="PANTHER" id="PTHR10953">
    <property type="entry name" value="UBIQUITIN-ACTIVATING ENZYME E1"/>
    <property type="match status" value="1"/>
</dbReference>
<dbReference type="InterPro" id="IPR000594">
    <property type="entry name" value="ThiF_NAD_FAD-bd"/>
</dbReference>
<feature type="compositionally biased region" description="Basic and acidic residues" evidence="7">
    <location>
        <begin position="78"/>
        <end position="87"/>
    </location>
</feature>
<evidence type="ECO:0000256" key="4">
    <source>
        <dbReference type="ARBA" id="ARBA00022786"/>
    </source>
</evidence>
<accession>A0AAN6JPP8</accession>
<dbReference type="AlphaFoldDB" id="A0AAN6JPP8"/>
<dbReference type="SUPFAM" id="SSF69572">
    <property type="entry name" value="Activating enzymes of the ubiquitin-like proteins"/>
    <property type="match status" value="1"/>
</dbReference>
<feature type="compositionally biased region" description="Polar residues" evidence="7">
    <location>
        <begin position="88"/>
        <end position="102"/>
    </location>
</feature>
<evidence type="ECO:0000256" key="6">
    <source>
        <dbReference type="ARBA" id="ARBA00044354"/>
    </source>
</evidence>
<keyword evidence="9" id="KW-0436">Ligase</keyword>
<evidence type="ECO:0000313" key="9">
    <source>
        <dbReference type="EMBL" id="KAK0545454.1"/>
    </source>
</evidence>
<comment type="pathway">
    <text evidence="2">Protein modification; protein sumoylation.</text>
</comment>
<evidence type="ECO:0000256" key="7">
    <source>
        <dbReference type="SAM" id="MobiDB-lite"/>
    </source>
</evidence>
<dbReference type="InterPro" id="IPR045886">
    <property type="entry name" value="ThiF/MoeB/HesA"/>
</dbReference>
<dbReference type="GO" id="GO:0004839">
    <property type="term" value="F:ubiquitin activating enzyme activity"/>
    <property type="evidence" value="ECO:0007669"/>
    <property type="project" value="UniProtKB-EC"/>
</dbReference>
<proteinExistence type="inferred from homology"/>
<sequence length="467" mass="50520">MSASAAASSSKKPFNAAEATQWLNNRFRAIEAEALNPSLPPEARPEILKVPKQAGAGSTNAGGTGVWGGSKTSSSRTRHPDHADTKMSTEPIQAQAAPSGSSIPAPENGSHVTEDEAALYDRQIRLWGLEAQNRMRQAHILVYNLGGVATETIKNIVLSGVGSLSILDNAEVSWSDLGAGFFFREEDVGKKRVDAALPRIQALNPLVKIHALHQTTLLDDVEQLRALKLSAIVATRGSRAELIRWNDHARALSLLFYAAGPQGFSGWIFADLGPVHSYLFGKSELVTTKDARTGESKTESIKKKVRREQEFIELGKVLDLSWKSWPPKKVSRLKLRSAGMWVAWSAWQLEETSTDPSQLYTAANITSTAAALQQTVLSLAADKGVDPTSFLNRSDAETSTYFQQYCLARSVPGEFAPTAAILGGILAQDLLNALGGREEPLCNWFQYDGSTGAGLTHRLGVEEAKTV</sequence>
<gene>
    <name evidence="9" type="primary">AOS1</name>
    <name evidence="9" type="ORF">OC846_005664</name>
</gene>
<keyword evidence="5" id="KW-0539">Nucleus</keyword>
<feature type="region of interest" description="Disordered" evidence="7">
    <location>
        <begin position="36"/>
        <end position="110"/>
    </location>
</feature>
<dbReference type="Proteomes" id="UP001176517">
    <property type="component" value="Unassembled WGS sequence"/>
</dbReference>
<dbReference type="InterPro" id="IPR000011">
    <property type="entry name" value="UBQ/SUMO-activ_enz_E1-like"/>
</dbReference>
<evidence type="ECO:0000256" key="2">
    <source>
        <dbReference type="ARBA" id="ARBA00004718"/>
    </source>
</evidence>
<reference evidence="9" key="1">
    <citation type="journal article" date="2023" name="PhytoFront">
        <title>Draft Genome Resources of Seven Strains of Tilletia horrida, Causal Agent of Kernel Smut of Rice.</title>
        <authorList>
            <person name="Khanal S."/>
            <person name="Antony Babu S."/>
            <person name="Zhou X.G."/>
        </authorList>
    </citation>
    <scope>NUCLEOTIDE SEQUENCE</scope>
    <source>
        <strain evidence="9">TX6</strain>
    </source>
</reference>
<dbReference type="GO" id="GO:0031510">
    <property type="term" value="C:SUMO activating enzyme complex"/>
    <property type="evidence" value="ECO:0007669"/>
    <property type="project" value="TreeGrafter"/>
</dbReference>
<name>A0AAN6JPP8_9BASI</name>
<dbReference type="PRINTS" id="PR01849">
    <property type="entry name" value="UBIQUITINACT"/>
</dbReference>
<dbReference type="Pfam" id="PF00899">
    <property type="entry name" value="ThiF"/>
    <property type="match status" value="1"/>
</dbReference>
<dbReference type="GO" id="GO:0016925">
    <property type="term" value="P:protein sumoylation"/>
    <property type="evidence" value="ECO:0007669"/>
    <property type="project" value="TreeGrafter"/>
</dbReference>
<comment type="caution">
    <text evidence="9">The sequence shown here is derived from an EMBL/GenBank/DDBJ whole genome shotgun (WGS) entry which is preliminary data.</text>
</comment>
<evidence type="ECO:0000256" key="5">
    <source>
        <dbReference type="ARBA" id="ARBA00023242"/>
    </source>
</evidence>
<keyword evidence="4" id="KW-0833">Ubl conjugation pathway</keyword>
<organism evidence="9 10">
    <name type="scientific">Tilletia horrida</name>
    <dbReference type="NCBI Taxonomy" id="155126"/>
    <lineage>
        <taxon>Eukaryota</taxon>
        <taxon>Fungi</taxon>
        <taxon>Dikarya</taxon>
        <taxon>Basidiomycota</taxon>
        <taxon>Ustilaginomycotina</taxon>
        <taxon>Exobasidiomycetes</taxon>
        <taxon>Tilletiales</taxon>
        <taxon>Tilletiaceae</taxon>
        <taxon>Tilletia</taxon>
    </lineage>
</organism>
<dbReference type="InterPro" id="IPR035985">
    <property type="entry name" value="Ubiquitin-activating_enz"/>
</dbReference>
<dbReference type="Gene3D" id="3.40.50.720">
    <property type="entry name" value="NAD(P)-binding Rossmann-like Domain"/>
    <property type="match status" value="1"/>
</dbReference>
<evidence type="ECO:0000256" key="3">
    <source>
        <dbReference type="ARBA" id="ARBA00005673"/>
    </source>
</evidence>
<comment type="similarity">
    <text evidence="3">Belongs to the ubiquitin-activating E1 family.</text>
</comment>